<evidence type="ECO:0000256" key="2">
    <source>
        <dbReference type="ARBA" id="ARBA00022617"/>
    </source>
</evidence>
<dbReference type="EMBL" id="UOGE01000106">
    <property type="protein sequence ID" value="VAX25487.1"/>
    <property type="molecule type" value="Genomic_DNA"/>
</dbReference>
<organism evidence="7">
    <name type="scientific">hydrothermal vent metagenome</name>
    <dbReference type="NCBI Taxonomy" id="652676"/>
    <lineage>
        <taxon>unclassified sequences</taxon>
        <taxon>metagenomes</taxon>
        <taxon>ecological metagenomes</taxon>
    </lineage>
</organism>
<dbReference type="Pfam" id="PF00034">
    <property type="entry name" value="Cytochrom_C"/>
    <property type="match status" value="1"/>
</dbReference>
<reference evidence="7" key="1">
    <citation type="submission" date="2018-06" db="EMBL/GenBank/DDBJ databases">
        <authorList>
            <person name="Zhirakovskaya E."/>
        </authorList>
    </citation>
    <scope>NUCLEOTIDE SEQUENCE</scope>
</reference>
<gene>
    <name evidence="7" type="ORF">MNBD_NITROSPINAE02-1174</name>
</gene>
<proteinExistence type="predicted"/>
<dbReference type="AlphaFoldDB" id="A0A3B1DA00"/>
<dbReference type="SUPFAM" id="SSF46626">
    <property type="entry name" value="Cytochrome c"/>
    <property type="match status" value="1"/>
</dbReference>
<evidence type="ECO:0000256" key="3">
    <source>
        <dbReference type="ARBA" id="ARBA00022723"/>
    </source>
</evidence>
<dbReference type="PROSITE" id="PS51007">
    <property type="entry name" value="CYTC"/>
    <property type="match status" value="1"/>
</dbReference>
<keyword evidence="5" id="KW-0408">Iron</keyword>
<keyword evidence="2" id="KW-0349">Heme</keyword>
<dbReference type="PANTHER" id="PTHR11961">
    <property type="entry name" value="CYTOCHROME C"/>
    <property type="match status" value="1"/>
</dbReference>
<accession>A0A3B1DA00</accession>
<evidence type="ECO:0000256" key="4">
    <source>
        <dbReference type="ARBA" id="ARBA00022982"/>
    </source>
</evidence>
<dbReference type="InterPro" id="IPR002327">
    <property type="entry name" value="Cyt_c_1A/1B"/>
</dbReference>
<dbReference type="GO" id="GO:0020037">
    <property type="term" value="F:heme binding"/>
    <property type="evidence" value="ECO:0007669"/>
    <property type="project" value="InterPro"/>
</dbReference>
<sequence length="117" mass="13368">MKKLMFGLVLMLCFSFTASADDVKNGEAIFHKKCKACHRLTDGTKVGPGLLGVTKRRSMEWLHRWLQNPKGMIKSGDPIAVALKKKYKKTMRKLKEMQTEQNRKDIIAFLKQNDSAL</sequence>
<keyword evidence="3" id="KW-0479">Metal-binding</keyword>
<dbReference type="GO" id="GO:0046872">
    <property type="term" value="F:metal ion binding"/>
    <property type="evidence" value="ECO:0007669"/>
    <property type="project" value="UniProtKB-KW"/>
</dbReference>
<keyword evidence="1" id="KW-0813">Transport</keyword>
<dbReference type="Gene3D" id="1.10.760.10">
    <property type="entry name" value="Cytochrome c-like domain"/>
    <property type="match status" value="1"/>
</dbReference>
<keyword evidence="4" id="KW-0249">Electron transport</keyword>
<evidence type="ECO:0000256" key="5">
    <source>
        <dbReference type="ARBA" id="ARBA00023004"/>
    </source>
</evidence>
<dbReference type="InterPro" id="IPR036909">
    <property type="entry name" value="Cyt_c-like_dom_sf"/>
</dbReference>
<dbReference type="GO" id="GO:0009055">
    <property type="term" value="F:electron transfer activity"/>
    <property type="evidence" value="ECO:0007669"/>
    <property type="project" value="InterPro"/>
</dbReference>
<evidence type="ECO:0000313" key="7">
    <source>
        <dbReference type="EMBL" id="VAX25487.1"/>
    </source>
</evidence>
<name>A0A3B1DA00_9ZZZZ</name>
<dbReference type="InterPro" id="IPR009056">
    <property type="entry name" value="Cyt_c-like_dom"/>
</dbReference>
<protein>
    <recommendedName>
        <fullName evidence="6">Cytochrome c domain-containing protein</fullName>
    </recommendedName>
</protein>
<feature type="domain" description="Cytochrome c" evidence="6">
    <location>
        <begin position="21"/>
        <end position="114"/>
    </location>
</feature>
<evidence type="ECO:0000256" key="1">
    <source>
        <dbReference type="ARBA" id="ARBA00022448"/>
    </source>
</evidence>
<evidence type="ECO:0000259" key="6">
    <source>
        <dbReference type="PROSITE" id="PS51007"/>
    </source>
</evidence>